<dbReference type="InterPro" id="IPR009374">
    <property type="entry name" value="eIF3k"/>
</dbReference>
<keyword evidence="1" id="KW-0648">Protein biosynthesis</keyword>
<dbReference type="Proteomes" id="UP000037035">
    <property type="component" value="Unassembled WGS sequence"/>
</dbReference>
<comment type="subcellular location">
    <subcellularLocation>
        <location evidence="1">Cytoplasm</location>
    </subcellularLocation>
</comment>
<dbReference type="SUPFAM" id="SSF48371">
    <property type="entry name" value="ARM repeat"/>
    <property type="match status" value="1"/>
</dbReference>
<feature type="domain" description="CSN8/PSMD8/EIF3K" evidence="3">
    <location>
        <begin position="169"/>
        <end position="312"/>
    </location>
</feature>
<feature type="region of interest" description="Disordered" evidence="2">
    <location>
        <begin position="28"/>
        <end position="58"/>
    </location>
</feature>
<dbReference type="VEuPathDB" id="FungiDB:VP01_3800g1"/>
<dbReference type="InterPro" id="IPR036388">
    <property type="entry name" value="WH-like_DNA-bd_sf"/>
</dbReference>
<comment type="caution">
    <text evidence="4">The sequence shown here is derived from an EMBL/GenBank/DDBJ whole genome shotgun (WGS) entry which is preliminary data.</text>
</comment>
<dbReference type="InterPro" id="IPR033464">
    <property type="entry name" value="CSN8_PSD8_EIF3K"/>
</dbReference>
<keyword evidence="5" id="KW-1185">Reference proteome</keyword>
<dbReference type="EMBL" id="LAVV01008836">
    <property type="protein sequence ID" value="KNZ51805.1"/>
    <property type="molecule type" value="Genomic_DNA"/>
</dbReference>
<sequence length="339" mass="37685">MGLGFWILHVEESNSEGKKIAGVGYNKQNEAGPVSETSALTPKLKPVTADAPNKDPQSKRVARMVNKTVNNTKPKQQNPMACNQNDHSITHTWSNPPQRPEAIQVLILGVERYDPTQVQVLEDYLTDQCNRGFYDPLANFATLKLYQFNPDLVPLAAENPSNPIEAIHDSITIKILLLSIVHRPFDSDFNLCLSLCGDRMSSLLTPQATLNLIDLLSKLSQTLQARQFVKFWDNLRSEEYEPLAAVVGSIGQFSDLVRRAIGRSVASCFRSIDHARLAAYLDLQDPPHLQNWVAAHGWSSNGNKVTIPDNSDNCPVTVVIRENTTIDDLQQFIAKSVVC</sequence>
<dbReference type="Gene3D" id="1.25.40.250">
    <property type="entry name" value="ARM repeat, domain 1"/>
    <property type="match status" value="1"/>
</dbReference>
<comment type="function">
    <text evidence="1">Component of the eukaryotic translation initiation factor 3 (eIF-3) complex, which is involved in protein synthesis of a specialized repertoire of mRNAs and, together with other initiation factors, stimulates binding of mRNA and methionyl-tRNAi to the 40S ribosome. The eIF-3 complex specifically targets and initiates translation of a subset of mRNAs involved in cell proliferation.</text>
</comment>
<evidence type="ECO:0000256" key="2">
    <source>
        <dbReference type="SAM" id="MobiDB-lite"/>
    </source>
</evidence>
<organism evidence="4 5">
    <name type="scientific">Puccinia sorghi</name>
    <dbReference type="NCBI Taxonomy" id="27349"/>
    <lineage>
        <taxon>Eukaryota</taxon>
        <taxon>Fungi</taxon>
        <taxon>Dikarya</taxon>
        <taxon>Basidiomycota</taxon>
        <taxon>Pucciniomycotina</taxon>
        <taxon>Pucciniomycetes</taxon>
        <taxon>Pucciniales</taxon>
        <taxon>Pucciniaceae</taxon>
        <taxon>Puccinia</taxon>
    </lineage>
</organism>
<keyword evidence="1 4" id="KW-0396">Initiation factor</keyword>
<comment type="subunit">
    <text evidence="1">Component of the eukaryotic translation initiation factor 3 (eIF-3) complex.</text>
</comment>
<dbReference type="GO" id="GO:0003723">
    <property type="term" value="F:RNA binding"/>
    <property type="evidence" value="ECO:0007669"/>
    <property type="project" value="UniProtKB-UniRule"/>
</dbReference>
<dbReference type="SUPFAM" id="SSF46785">
    <property type="entry name" value="Winged helix' DNA-binding domain"/>
    <property type="match status" value="1"/>
</dbReference>
<dbReference type="InterPro" id="IPR016024">
    <property type="entry name" value="ARM-type_fold"/>
</dbReference>
<dbReference type="Pfam" id="PF10075">
    <property type="entry name" value="CSN8_PSD8_EIF3K"/>
    <property type="match status" value="1"/>
</dbReference>
<evidence type="ECO:0000256" key="1">
    <source>
        <dbReference type="HAMAP-Rule" id="MF_03010"/>
    </source>
</evidence>
<dbReference type="GO" id="GO:0003743">
    <property type="term" value="F:translation initiation factor activity"/>
    <property type="evidence" value="ECO:0007669"/>
    <property type="project" value="UniProtKB-UniRule"/>
</dbReference>
<dbReference type="GO" id="GO:0005852">
    <property type="term" value="C:eukaryotic translation initiation factor 3 complex"/>
    <property type="evidence" value="ECO:0007669"/>
    <property type="project" value="UniProtKB-UniRule"/>
</dbReference>
<dbReference type="GO" id="GO:0043022">
    <property type="term" value="F:ribosome binding"/>
    <property type="evidence" value="ECO:0007669"/>
    <property type="project" value="InterPro"/>
</dbReference>
<dbReference type="InterPro" id="IPR036390">
    <property type="entry name" value="WH_DNA-bd_sf"/>
</dbReference>
<dbReference type="PANTHER" id="PTHR13022:SF0">
    <property type="entry name" value="EUKARYOTIC TRANSLATION INITIATION FACTOR 3 SUBUNIT K"/>
    <property type="match status" value="1"/>
</dbReference>
<dbReference type="PANTHER" id="PTHR13022">
    <property type="entry name" value="EUKARYOTIC TRANSLATION INITIATION FACTOR 3 SUBUNIT 11"/>
    <property type="match status" value="1"/>
</dbReference>
<comment type="similarity">
    <text evidence="1">Belongs to the eIF-3 subunit K family.</text>
</comment>
<dbReference type="HAMAP" id="MF_03010">
    <property type="entry name" value="eIF3k"/>
    <property type="match status" value="1"/>
</dbReference>
<evidence type="ECO:0000313" key="4">
    <source>
        <dbReference type="EMBL" id="KNZ51805.1"/>
    </source>
</evidence>
<name>A0A0L6UVA2_9BASI</name>
<keyword evidence="1" id="KW-0963">Cytoplasm</keyword>
<dbReference type="Gene3D" id="1.10.10.10">
    <property type="entry name" value="Winged helix-like DNA-binding domain superfamily/Winged helix DNA-binding domain"/>
    <property type="match status" value="1"/>
</dbReference>
<dbReference type="AlphaFoldDB" id="A0A0L6UVA2"/>
<proteinExistence type="inferred from homology"/>
<dbReference type="OrthoDB" id="337745at2759"/>
<dbReference type="STRING" id="27349.A0A0L6UVA2"/>
<evidence type="ECO:0000259" key="3">
    <source>
        <dbReference type="Pfam" id="PF10075"/>
    </source>
</evidence>
<protein>
    <recommendedName>
        <fullName evidence="1">Eukaryotic translation initiation factor 3 subunit K</fullName>
        <shortName evidence="1">eIF3k</shortName>
    </recommendedName>
    <alternativeName>
        <fullName evidence="1">eIF-3 p25</fullName>
    </alternativeName>
</protein>
<dbReference type="GO" id="GO:0006446">
    <property type="term" value="P:regulation of translational initiation"/>
    <property type="evidence" value="ECO:0007669"/>
    <property type="project" value="InterPro"/>
</dbReference>
<dbReference type="InterPro" id="IPR016020">
    <property type="entry name" value="Transl_init_fac_sub12_N_euk"/>
</dbReference>
<reference evidence="4 5" key="1">
    <citation type="submission" date="2015-08" db="EMBL/GenBank/DDBJ databases">
        <title>Next Generation Sequencing and Analysis of the Genome of Puccinia sorghi L Schw, the Causal Agent of Maize Common Rust.</title>
        <authorList>
            <person name="Rochi L."/>
            <person name="Burguener G."/>
            <person name="Darino M."/>
            <person name="Turjanski A."/>
            <person name="Kreff E."/>
            <person name="Dieguez M.J."/>
            <person name="Sacco F."/>
        </authorList>
    </citation>
    <scope>NUCLEOTIDE SEQUENCE [LARGE SCALE GENOMIC DNA]</scope>
    <source>
        <strain evidence="4 5">RO10H11247</strain>
    </source>
</reference>
<accession>A0A0L6UVA2</accession>
<gene>
    <name evidence="4" type="ORF">VP01_3800g1</name>
</gene>
<dbReference type="GO" id="GO:0001732">
    <property type="term" value="P:formation of cytoplasmic translation initiation complex"/>
    <property type="evidence" value="ECO:0007669"/>
    <property type="project" value="UniProtKB-UniRule"/>
</dbReference>
<dbReference type="GO" id="GO:0033290">
    <property type="term" value="C:eukaryotic 48S preinitiation complex"/>
    <property type="evidence" value="ECO:0007669"/>
    <property type="project" value="UniProtKB-UniRule"/>
</dbReference>
<dbReference type="GO" id="GO:0016282">
    <property type="term" value="C:eukaryotic 43S preinitiation complex"/>
    <property type="evidence" value="ECO:0007669"/>
    <property type="project" value="UniProtKB-UniRule"/>
</dbReference>
<evidence type="ECO:0000313" key="5">
    <source>
        <dbReference type="Proteomes" id="UP000037035"/>
    </source>
</evidence>